<dbReference type="InterPro" id="IPR001734">
    <property type="entry name" value="Na/solute_symporter"/>
</dbReference>
<dbReference type="GO" id="GO:0005412">
    <property type="term" value="F:D-glucose:sodium symporter activity"/>
    <property type="evidence" value="ECO:0007669"/>
    <property type="project" value="TreeGrafter"/>
</dbReference>
<evidence type="ECO:0000256" key="3">
    <source>
        <dbReference type="ARBA" id="ARBA00022692"/>
    </source>
</evidence>
<sequence length="255" mass="27347">EELMGIPINITTLSWFVGILAGVYVAAGGLKACAWADLIQGSALIIGGAVIMVLTFMALDDPGRFEGIDVAAVNTSLGVGEGASFGEKFSALKESSMHMALPRTSDFLPWTALLLGIWIPNFYYWGLNQYIMQRTLGAHSLREGQRGVVFAAFLKLIIPFIVCIPGIIAFTLYGAKMQENAMNLESLNKPVLEAFAQVKTSPAEAQMVIPFDSDFAQLQPQLAAEMLSFNTAVLGKAVPAGENLSEINGELLEGV</sequence>
<dbReference type="AlphaFoldDB" id="X0WN94"/>
<keyword evidence="4 6" id="KW-1133">Transmembrane helix</keyword>
<evidence type="ECO:0000256" key="1">
    <source>
        <dbReference type="ARBA" id="ARBA00004141"/>
    </source>
</evidence>
<keyword evidence="3 6" id="KW-0812">Transmembrane</keyword>
<comment type="caution">
    <text evidence="7">The sequence shown here is derived from an EMBL/GenBank/DDBJ whole genome shotgun (WGS) entry which is preliminary data.</text>
</comment>
<evidence type="ECO:0000313" key="7">
    <source>
        <dbReference type="EMBL" id="GAG25953.1"/>
    </source>
</evidence>
<feature type="transmembrane region" description="Helical" evidence="6">
    <location>
        <begin position="6"/>
        <end position="26"/>
    </location>
</feature>
<feature type="non-terminal residue" evidence="7">
    <location>
        <position position="1"/>
    </location>
</feature>
<dbReference type="PROSITE" id="PS50283">
    <property type="entry name" value="NA_SOLUT_SYMP_3"/>
    <property type="match status" value="1"/>
</dbReference>
<dbReference type="Gene3D" id="1.20.1730.10">
    <property type="entry name" value="Sodium/glucose cotransporter"/>
    <property type="match status" value="1"/>
</dbReference>
<evidence type="ECO:0000256" key="2">
    <source>
        <dbReference type="ARBA" id="ARBA00006434"/>
    </source>
</evidence>
<accession>X0WN94</accession>
<comment type="subcellular location">
    <subcellularLocation>
        <location evidence="1">Membrane</location>
        <topology evidence="1">Multi-pass membrane protein</topology>
    </subcellularLocation>
</comment>
<dbReference type="PANTHER" id="PTHR11819">
    <property type="entry name" value="SOLUTE CARRIER FAMILY 5"/>
    <property type="match status" value="1"/>
</dbReference>
<protein>
    <submittedName>
        <fullName evidence="7">Uncharacterized protein</fullName>
    </submittedName>
</protein>
<proteinExistence type="inferred from homology"/>
<dbReference type="InterPro" id="IPR038377">
    <property type="entry name" value="Na/Glc_symporter_sf"/>
</dbReference>
<evidence type="ECO:0000256" key="6">
    <source>
        <dbReference type="SAM" id="Phobius"/>
    </source>
</evidence>
<organism evidence="7">
    <name type="scientific">marine sediment metagenome</name>
    <dbReference type="NCBI Taxonomy" id="412755"/>
    <lineage>
        <taxon>unclassified sequences</taxon>
        <taxon>metagenomes</taxon>
        <taxon>ecological metagenomes</taxon>
    </lineage>
</organism>
<keyword evidence="5 6" id="KW-0472">Membrane</keyword>
<feature type="transmembrane region" description="Helical" evidence="6">
    <location>
        <begin position="148"/>
        <end position="173"/>
    </location>
</feature>
<name>X0WN94_9ZZZZ</name>
<dbReference type="EMBL" id="BARS01038741">
    <property type="protein sequence ID" value="GAG25953.1"/>
    <property type="molecule type" value="Genomic_DNA"/>
</dbReference>
<feature type="non-terminal residue" evidence="7">
    <location>
        <position position="255"/>
    </location>
</feature>
<comment type="similarity">
    <text evidence="2">Belongs to the sodium:solute symporter (SSF) (TC 2.A.21) family.</text>
</comment>
<reference evidence="7" key="1">
    <citation type="journal article" date="2014" name="Front. Microbiol.">
        <title>High frequency of phylogenetically diverse reductive dehalogenase-homologous genes in deep subseafloor sedimentary metagenomes.</title>
        <authorList>
            <person name="Kawai M."/>
            <person name="Futagami T."/>
            <person name="Toyoda A."/>
            <person name="Takaki Y."/>
            <person name="Nishi S."/>
            <person name="Hori S."/>
            <person name="Arai W."/>
            <person name="Tsubouchi T."/>
            <person name="Morono Y."/>
            <person name="Uchiyama I."/>
            <person name="Ito T."/>
            <person name="Fujiyama A."/>
            <person name="Inagaki F."/>
            <person name="Takami H."/>
        </authorList>
    </citation>
    <scope>NUCLEOTIDE SEQUENCE</scope>
    <source>
        <strain evidence="7">Expedition CK06-06</strain>
    </source>
</reference>
<feature type="transmembrane region" description="Helical" evidence="6">
    <location>
        <begin position="38"/>
        <end position="59"/>
    </location>
</feature>
<dbReference type="GO" id="GO:0005886">
    <property type="term" value="C:plasma membrane"/>
    <property type="evidence" value="ECO:0007669"/>
    <property type="project" value="TreeGrafter"/>
</dbReference>
<dbReference type="Pfam" id="PF00474">
    <property type="entry name" value="SSF"/>
    <property type="match status" value="1"/>
</dbReference>
<evidence type="ECO:0000256" key="4">
    <source>
        <dbReference type="ARBA" id="ARBA00022989"/>
    </source>
</evidence>
<gene>
    <name evidence="7" type="ORF">S01H1_59242</name>
</gene>
<dbReference type="PANTHER" id="PTHR11819:SF195">
    <property type="entry name" value="SODIUM_GLUCOSE COTRANSPORTER 4"/>
    <property type="match status" value="1"/>
</dbReference>
<evidence type="ECO:0000256" key="5">
    <source>
        <dbReference type="ARBA" id="ARBA00023136"/>
    </source>
</evidence>
<feature type="transmembrane region" description="Helical" evidence="6">
    <location>
        <begin position="107"/>
        <end position="127"/>
    </location>
</feature>